<dbReference type="InterPro" id="IPR038662">
    <property type="entry name" value="ATP_synth_F0_csu_sf"/>
</dbReference>
<dbReference type="InterPro" id="IPR035921">
    <property type="entry name" value="F/V-ATP_Csub_sf"/>
</dbReference>
<dbReference type="HAMAP" id="MF_01396">
    <property type="entry name" value="ATP_synth_c_bact"/>
    <property type="match status" value="1"/>
</dbReference>
<dbReference type="RefSeq" id="WP_104848543.1">
    <property type="nucleotide sequence ID" value="NZ_PKOZ01000002.1"/>
</dbReference>
<dbReference type="SUPFAM" id="SSF81333">
    <property type="entry name" value="F1F0 ATP synthase subunit C"/>
    <property type="match status" value="1"/>
</dbReference>
<comment type="subcellular location">
    <subcellularLocation>
        <location evidence="14">Cell membrane</location>
        <topology evidence="14">Multi-pass membrane protein</topology>
    </subcellularLocation>
    <subcellularLocation>
        <location evidence="1">Membrane</location>
        <topology evidence="1">Multi-pass membrane protein</topology>
    </subcellularLocation>
</comment>
<keyword evidence="5 14" id="KW-0138">CF(0)</keyword>
<accession>A0A2S7N2B3</accession>
<dbReference type="NCBIfam" id="TIGR01260">
    <property type="entry name" value="ATP_synt_c"/>
    <property type="match status" value="1"/>
</dbReference>
<evidence type="ECO:0000256" key="9">
    <source>
        <dbReference type="ARBA" id="ARBA00023065"/>
    </source>
</evidence>
<dbReference type="FunFam" id="1.20.20.10:FF:000004">
    <property type="entry name" value="ATP synthase subunit c"/>
    <property type="match status" value="1"/>
</dbReference>
<evidence type="ECO:0000313" key="16">
    <source>
        <dbReference type="EMBL" id="PQD96115.1"/>
    </source>
</evidence>
<comment type="caution">
    <text evidence="16">The sequence shown here is derived from an EMBL/GenBank/DDBJ whole genome shotgun (WGS) entry which is preliminary data.</text>
</comment>
<proteinExistence type="inferred from homology"/>
<keyword evidence="12 14" id="KW-0066">ATP synthesis</keyword>
<dbReference type="GO" id="GO:0008289">
    <property type="term" value="F:lipid binding"/>
    <property type="evidence" value="ECO:0007669"/>
    <property type="project" value="UniProtKB-KW"/>
</dbReference>
<evidence type="ECO:0000313" key="17">
    <source>
        <dbReference type="Proteomes" id="UP000239663"/>
    </source>
</evidence>
<keyword evidence="3 14" id="KW-0813">Transport</keyword>
<evidence type="ECO:0000256" key="1">
    <source>
        <dbReference type="ARBA" id="ARBA00004141"/>
    </source>
</evidence>
<dbReference type="PROSITE" id="PS00605">
    <property type="entry name" value="ATPASE_C"/>
    <property type="match status" value="1"/>
</dbReference>
<evidence type="ECO:0000256" key="3">
    <source>
        <dbReference type="ARBA" id="ARBA00022448"/>
    </source>
</evidence>
<dbReference type="NCBIfam" id="NF005363">
    <property type="entry name" value="PRK06876.1"/>
    <property type="match status" value="1"/>
</dbReference>
<feature type="transmembrane region" description="Helical" evidence="14">
    <location>
        <begin position="48"/>
        <end position="70"/>
    </location>
</feature>
<dbReference type="GO" id="GO:0033177">
    <property type="term" value="C:proton-transporting two-sector ATPase complex, proton-transporting domain"/>
    <property type="evidence" value="ECO:0007669"/>
    <property type="project" value="InterPro"/>
</dbReference>
<feature type="domain" description="V-ATPase proteolipid subunit C-like" evidence="15">
    <location>
        <begin position="6"/>
        <end position="68"/>
    </location>
</feature>
<reference evidence="16 17" key="1">
    <citation type="submission" date="2017-12" db="EMBL/GenBank/DDBJ databases">
        <title>Taxonomic description and draft genome of Pradoshia cofamensis Gen. nov., sp. nov., a thermotolerant bacillale isolated from anterior gut of earthworm Eisenia fetida.</title>
        <authorList>
            <person name="Saha T."/>
            <person name="Chakraborty R."/>
        </authorList>
    </citation>
    <scope>NUCLEOTIDE SEQUENCE [LARGE SCALE GENOMIC DNA]</scope>
    <source>
        <strain evidence="16 17">EAG3</strain>
    </source>
</reference>
<keyword evidence="11 14" id="KW-0472">Membrane</keyword>
<dbReference type="PANTHER" id="PTHR10031:SF0">
    <property type="entry name" value="ATPASE PROTEIN 9"/>
    <property type="match status" value="1"/>
</dbReference>
<keyword evidence="17" id="KW-1185">Reference proteome</keyword>
<dbReference type="CDD" id="cd18185">
    <property type="entry name" value="ATP-synt_Fo_c_ATPE"/>
    <property type="match status" value="1"/>
</dbReference>
<evidence type="ECO:0000259" key="15">
    <source>
        <dbReference type="Pfam" id="PF00137"/>
    </source>
</evidence>
<keyword evidence="9 14" id="KW-0406">Ion transport</keyword>
<evidence type="ECO:0000256" key="14">
    <source>
        <dbReference type="HAMAP-Rule" id="MF_01396"/>
    </source>
</evidence>
<comment type="caution">
    <text evidence="14">Lacks conserved residue(s) required for the propagation of feature annotation.</text>
</comment>
<name>A0A2S7N2B3_9BACI</name>
<evidence type="ECO:0000256" key="11">
    <source>
        <dbReference type="ARBA" id="ARBA00023136"/>
    </source>
</evidence>
<dbReference type="InterPro" id="IPR020537">
    <property type="entry name" value="ATP_synth_F0_csu_DDCD_BS"/>
</dbReference>
<evidence type="ECO:0000256" key="6">
    <source>
        <dbReference type="ARBA" id="ARBA00022692"/>
    </source>
</evidence>
<keyword evidence="4 14" id="KW-1003">Cell membrane</keyword>
<dbReference type="EMBL" id="PKOZ01000002">
    <property type="protein sequence ID" value="PQD96115.1"/>
    <property type="molecule type" value="Genomic_DNA"/>
</dbReference>
<evidence type="ECO:0000256" key="7">
    <source>
        <dbReference type="ARBA" id="ARBA00022781"/>
    </source>
</evidence>
<dbReference type="Proteomes" id="UP000239663">
    <property type="component" value="Unassembled WGS sequence"/>
</dbReference>
<evidence type="ECO:0000256" key="10">
    <source>
        <dbReference type="ARBA" id="ARBA00023121"/>
    </source>
</evidence>
<dbReference type="GO" id="GO:0045259">
    <property type="term" value="C:proton-transporting ATP synthase complex"/>
    <property type="evidence" value="ECO:0007669"/>
    <property type="project" value="UniProtKB-KW"/>
</dbReference>
<dbReference type="Pfam" id="PF00137">
    <property type="entry name" value="ATP-synt_C"/>
    <property type="match status" value="1"/>
</dbReference>
<keyword evidence="7 14" id="KW-0375">Hydrogen ion transport</keyword>
<evidence type="ECO:0000256" key="5">
    <source>
        <dbReference type="ARBA" id="ARBA00022547"/>
    </source>
</evidence>
<evidence type="ECO:0000256" key="2">
    <source>
        <dbReference type="ARBA" id="ARBA00006704"/>
    </source>
</evidence>
<dbReference type="AlphaFoldDB" id="A0A2S7N2B3"/>
<comment type="similarity">
    <text evidence="2 14">Belongs to the ATPase C chain family.</text>
</comment>
<evidence type="ECO:0000256" key="12">
    <source>
        <dbReference type="ARBA" id="ARBA00023310"/>
    </source>
</evidence>
<dbReference type="PANTHER" id="PTHR10031">
    <property type="entry name" value="ATP SYNTHASE LIPID-BINDING PROTEIN, MITOCHONDRIAL"/>
    <property type="match status" value="1"/>
</dbReference>
<keyword evidence="6 14" id="KW-0812">Transmembrane</keyword>
<comment type="function">
    <text evidence="14">Key component of the F(0) channel; it plays a direct role in translocation across the membrane. A homomeric c-ring of between 10-14 subunits forms the central stalk rotor element with the F(1) delta and epsilon subunits.</text>
</comment>
<evidence type="ECO:0000256" key="8">
    <source>
        <dbReference type="ARBA" id="ARBA00022989"/>
    </source>
</evidence>
<gene>
    <name evidence="14" type="primary">atpE</name>
    <name evidence="16" type="ORF">CYL18_05805</name>
</gene>
<evidence type="ECO:0000256" key="4">
    <source>
        <dbReference type="ARBA" id="ARBA00022475"/>
    </source>
</evidence>
<comment type="function">
    <text evidence="13 14">F(1)F(0) ATP synthase produces ATP from ADP in the presence of a proton or sodium gradient. F-type ATPases consist of two structural domains, F(1) containing the extramembraneous catalytic core and F(0) containing the membrane proton channel, linked together by a central stalk and a peripheral stalk. During catalysis, ATP synthesis in the catalytic domain of F(1) is coupled via a rotary mechanism of the central stalk subunits to proton translocation.</text>
</comment>
<organism evidence="16 17">
    <name type="scientific">Pradoshia eiseniae</name>
    <dbReference type="NCBI Taxonomy" id="2064768"/>
    <lineage>
        <taxon>Bacteria</taxon>
        <taxon>Bacillati</taxon>
        <taxon>Bacillota</taxon>
        <taxon>Bacilli</taxon>
        <taxon>Bacillales</taxon>
        <taxon>Bacillaceae</taxon>
        <taxon>Pradoshia</taxon>
    </lineage>
</organism>
<keyword evidence="10 14" id="KW-0446">Lipid-binding</keyword>
<keyword evidence="8 14" id="KW-1133">Transmembrane helix</keyword>
<dbReference type="InterPro" id="IPR005953">
    <property type="entry name" value="ATP_synth_csu_bac/chlpt"/>
</dbReference>
<sequence length="72" mass="7291">MSLGVIAAAIAIGLAALGAGIGNGMIVSRTVEGIARQPEARGMLQTTMFIGVALVEAIPIIAVVIAFMVLNR</sequence>
<dbReference type="PRINTS" id="PR00124">
    <property type="entry name" value="ATPASEC"/>
</dbReference>
<dbReference type="Gene3D" id="1.20.20.10">
    <property type="entry name" value="F1F0 ATP synthase subunit C"/>
    <property type="match status" value="1"/>
</dbReference>
<dbReference type="InterPro" id="IPR000454">
    <property type="entry name" value="ATP_synth_F0_csu"/>
</dbReference>
<dbReference type="InterPro" id="IPR002379">
    <property type="entry name" value="ATPase_proteolipid_c-like_dom"/>
</dbReference>
<protein>
    <recommendedName>
        <fullName evidence="14">ATP synthase subunit c</fullName>
    </recommendedName>
    <alternativeName>
        <fullName evidence="14">ATP synthase F(0) sector subunit c</fullName>
    </alternativeName>
    <alternativeName>
        <fullName evidence="14">F-type ATPase subunit c</fullName>
        <shortName evidence="14">F-ATPase subunit c</shortName>
    </alternativeName>
    <alternativeName>
        <fullName evidence="14">Lipid-binding protein</fullName>
    </alternativeName>
</protein>
<feature type="site" description="Reversibly protonated during proton transport" evidence="14">
    <location>
        <position position="56"/>
    </location>
</feature>
<dbReference type="GO" id="GO:0005886">
    <property type="term" value="C:plasma membrane"/>
    <property type="evidence" value="ECO:0007669"/>
    <property type="project" value="UniProtKB-SubCell"/>
</dbReference>
<dbReference type="GO" id="GO:0046933">
    <property type="term" value="F:proton-transporting ATP synthase activity, rotational mechanism"/>
    <property type="evidence" value="ECO:0007669"/>
    <property type="project" value="UniProtKB-UniRule"/>
</dbReference>
<evidence type="ECO:0000256" key="13">
    <source>
        <dbReference type="ARBA" id="ARBA00025198"/>
    </source>
</evidence>